<gene>
    <name evidence="1" type="ORF">BCR33DRAFT_737595</name>
</gene>
<proteinExistence type="predicted"/>
<comment type="caution">
    <text evidence="1">The sequence shown here is derived from an EMBL/GenBank/DDBJ whole genome shotgun (WGS) entry which is preliminary data.</text>
</comment>
<keyword evidence="2" id="KW-1185">Reference proteome</keyword>
<sequence length="177" mass="20047">MSSISENLSSIQNQLEIALERTTPSTHNVPSNPSSLQISDHAQHAALQEQRQMEAIQRQIRLEQILQSSDNHHILELPTDHEYFRTVGNRNRNIDAPEPRPGELLPPISQNERSRRNHLRLLSNRLAMHQLLSEDSLLSQNTHDPLCCCSLTAIVSDKKRYQHSLNILLASGTLSLS</sequence>
<organism evidence="1 2">
    <name type="scientific">Rhizoclosmatium globosum</name>
    <dbReference type="NCBI Taxonomy" id="329046"/>
    <lineage>
        <taxon>Eukaryota</taxon>
        <taxon>Fungi</taxon>
        <taxon>Fungi incertae sedis</taxon>
        <taxon>Chytridiomycota</taxon>
        <taxon>Chytridiomycota incertae sedis</taxon>
        <taxon>Chytridiomycetes</taxon>
        <taxon>Chytridiales</taxon>
        <taxon>Chytriomycetaceae</taxon>
        <taxon>Rhizoclosmatium</taxon>
    </lineage>
</organism>
<dbReference type="AlphaFoldDB" id="A0A1Y2CDW8"/>
<evidence type="ECO:0000313" key="2">
    <source>
        <dbReference type="Proteomes" id="UP000193642"/>
    </source>
</evidence>
<name>A0A1Y2CDW8_9FUNG</name>
<accession>A0A1Y2CDW8</accession>
<dbReference type="Proteomes" id="UP000193642">
    <property type="component" value="Unassembled WGS sequence"/>
</dbReference>
<protein>
    <submittedName>
        <fullName evidence="1">Uncharacterized protein</fullName>
    </submittedName>
</protein>
<reference evidence="1 2" key="1">
    <citation type="submission" date="2016-07" db="EMBL/GenBank/DDBJ databases">
        <title>Pervasive Adenine N6-methylation of Active Genes in Fungi.</title>
        <authorList>
            <consortium name="DOE Joint Genome Institute"/>
            <person name="Mondo S.J."/>
            <person name="Dannebaum R.O."/>
            <person name="Kuo R.C."/>
            <person name="Labutti K."/>
            <person name="Haridas S."/>
            <person name="Kuo A."/>
            <person name="Salamov A."/>
            <person name="Ahrendt S.R."/>
            <person name="Lipzen A."/>
            <person name="Sullivan W."/>
            <person name="Andreopoulos W.B."/>
            <person name="Clum A."/>
            <person name="Lindquist E."/>
            <person name="Daum C."/>
            <person name="Ramamoorthy G.K."/>
            <person name="Gryganskyi A."/>
            <person name="Culley D."/>
            <person name="Magnuson J.K."/>
            <person name="James T.Y."/>
            <person name="O'Malley M.A."/>
            <person name="Stajich J.E."/>
            <person name="Spatafora J.W."/>
            <person name="Visel A."/>
            <person name="Grigoriev I.V."/>
        </authorList>
    </citation>
    <scope>NUCLEOTIDE SEQUENCE [LARGE SCALE GENOMIC DNA]</scope>
    <source>
        <strain evidence="1 2">JEL800</strain>
    </source>
</reference>
<evidence type="ECO:0000313" key="1">
    <source>
        <dbReference type="EMBL" id="ORY45233.1"/>
    </source>
</evidence>
<dbReference type="EMBL" id="MCGO01000020">
    <property type="protein sequence ID" value="ORY45233.1"/>
    <property type="molecule type" value="Genomic_DNA"/>
</dbReference>